<reference evidence="1 2" key="1">
    <citation type="submission" date="2015-11" db="EMBL/GenBank/DDBJ databases">
        <title>Exploring the genomic traits of fungus-feeding bacterial genus Collimonas.</title>
        <authorList>
            <person name="Song C."/>
            <person name="Schmidt R."/>
            <person name="de Jager V."/>
            <person name="Krzyzanowska D."/>
            <person name="Jongedijk E."/>
            <person name="Cankar K."/>
            <person name="Beekwilder J."/>
            <person name="van Veen A."/>
            <person name="de Boer W."/>
            <person name="van Veen J.A."/>
            <person name="Garbeva P."/>
        </authorList>
    </citation>
    <scope>NUCLEOTIDE SEQUENCE [LARGE SCALE GENOMIC DNA]</scope>
    <source>
        <strain evidence="1 2">Ter282</strain>
    </source>
</reference>
<proteinExistence type="predicted"/>
<dbReference type="Proteomes" id="UP000071778">
    <property type="component" value="Chromosome"/>
</dbReference>
<gene>
    <name evidence="1" type="ORF">CAter282_1447</name>
</gene>
<keyword evidence="2" id="KW-1185">Reference proteome</keyword>
<dbReference type="AlphaFoldDB" id="A0A127PNL2"/>
<organism evidence="1 2">
    <name type="scientific">Collimonas arenae</name>
    <dbReference type="NCBI Taxonomy" id="279058"/>
    <lineage>
        <taxon>Bacteria</taxon>
        <taxon>Pseudomonadati</taxon>
        <taxon>Pseudomonadota</taxon>
        <taxon>Betaproteobacteria</taxon>
        <taxon>Burkholderiales</taxon>
        <taxon>Oxalobacteraceae</taxon>
        <taxon>Collimonas</taxon>
    </lineage>
</organism>
<evidence type="ECO:0000313" key="2">
    <source>
        <dbReference type="Proteomes" id="UP000071778"/>
    </source>
</evidence>
<dbReference type="EMBL" id="CP013235">
    <property type="protein sequence ID" value="AMP09236.1"/>
    <property type="molecule type" value="Genomic_DNA"/>
</dbReference>
<accession>A0A127PNL2</accession>
<name>A0A127PNL2_9BURK</name>
<evidence type="ECO:0000313" key="1">
    <source>
        <dbReference type="EMBL" id="AMP09236.1"/>
    </source>
</evidence>
<sequence length="60" mass="6549">MAKVNQPSAFIDRLIKMVLIVTHGMLKGDQPNSGYQPKSISSASMPSQVWTLQESALLGF</sequence>
<dbReference type="PATRIC" id="fig|279058.17.peg.1552"/>
<protein>
    <submittedName>
        <fullName evidence="1">Uncharacterized protein</fullName>
    </submittedName>
</protein>